<proteinExistence type="predicted"/>
<organism evidence="2 3">
    <name type="scientific">Plakobranchus ocellatus</name>
    <dbReference type="NCBI Taxonomy" id="259542"/>
    <lineage>
        <taxon>Eukaryota</taxon>
        <taxon>Metazoa</taxon>
        <taxon>Spiralia</taxon>
        <taxon>Lophotrochozoa</taxon>
        <taxon>Mollusca</taxon>
        <taxon>Gastropoda</taxon>
        <taxon>Heterobranchia</taxon>
        <taxon>Euthyneura</taxon>
        <taxon>Panpulmonata</taxon>
        <taxon>Sacoglossa</taxon>
        <taxon>Placobranchoidea</taxon>
        <taxon>Plakobranchidae</taxon>
        <taxon>Plakobranchus</taxon>
    </lineage>
</organism>
<evidence type="ECO:0000256" key="1">
    <source>
        <dbReference type="SAM" id="MobiDB-lite"/>
    </source>
</evidence>
<feature type="region of interest" description="Disordered" evidence="1">
    <location>
        <begin position="87"/>
        <end position="108"/>
    </location>
</feature>
<reference evidence="2 3" key="1">
    <citation type="journal article" date="2021" name="Elife">
        <title>Chloroplast acquisition without the gene transfer in kleptoplastic sea slugs, Plakobranchus ocellatus.</title>
        <authorList>
            <person name="Maeda T."/>
            <person name="Takahashi S."/>
            <person name="Yoshida T."/>
            <person name="Shimamura S."/>
            <person name="Takaki Y."/>
            <person name="Nagai Y."/>
            <person name="Toyoda A."/>
            <person name="Suzuki Y."/>
            <person name="Arimoto A."/>
            <person name="Ishii H."/>
            <person name="Satoh N."/>
            <person name="Nishiyama T."/>
            <person name="Hasebe M."/>
            <person name="Maruyama T."/>
            <person name="Minagawa J."/>
            <person name="Obokata J."/>
            <person name="Shigenobu S."/>
        </authorList>
    </citation>
    <scope>NUCLEOTIDE SEQUENCE [LARGE SCALE GENOMIC DNA]</scope>
</reference>
<sequence>MTFTLLLCYPECLAPAADNVNDHQKLISGVWFQRKAWVSPASSPGFSVYPGLSARVVCRDSNPDNAAPPDLRGSAVEIPAEVCACRTSPQSGRQPTVLGYRRGSDSAGAKSHETIFDLRFSSPSNQLSGYTARPMV</sequence>
<dbReference type="AlphaFoldDB" id="A0AAV3ZFW1"/>
<dbReference type="EMBL" id="BLXT01002298">
    <property type="protein sequence ID" value="GFN92783.1"/>
    <property type="molecule type" value="Genomic_DNA"/>
</dbReference>
<keyword evidence="3" id="KW-1185">Reference proteome</keyword>
<name>A0AAV3ZFW1_9GAST</name>
<gene>
    <name evidence="2" type="ORF">PoB_001928900</name>
</gene>
<evidence type="ECO:0000313" key="3">
    <source>
        <dbReference type="Proteomes" id="UP000735302"/>
    </source>
</evidence>
<protein>
    <submittedName>
        <fullName evidence="2">Uncharacterized protein</fullName>
    </submittedName>
</protein>
<evidence type="ECO:0000313" key="2">
    <source>
        <dbReference type="EMBL" id="GFN92783.1"/>
    </source>
</evidence>
<dbReference type="Proteomes" id="UP000735302">
    <property type="component" value="Unassembled WGS sequence"/>
</dbReference>
<accession>A0AAV3ZFW1</accession>
<comment type="caution">
    <text evidence="2">The sequence shown here is derived from an EMBL/GenBank/DDBJ whole genome shotgun (WGS) entry which is preliminary data.</text>
</comment>